<dbReference type="PATRIC" id="fig|67356.5.peg.8193"/>
<reference evidence="2" key="1">
    <citation type="submission" date="2015-07" db="EMBL/GenBank/DDBJ databases">
        <authorList>
            <person name="Ju K.-S."/>
            <person name="Doroghazi J.R."/>
            <person name="Metcalf W.W."/>
        </authorList>
    </citation>
    <scope>NUCLEOTIDE SEQUENCE [LARGE SCALE GENOMIC DNA]</scope>
    <source>
        <strain evidence="2">NRRL 2290</strain>
    </source>
</reference>
<name>A0A0L8KSQ6_9ACTN</name>
<evidence type="ECO:0000313" key="2">
    <source>
        <dbReference type="Proteomes" id="UP000037251"/>
    </source>
</evidence>
<dbReference type="AlphaFoldDB" id="A0A0L8KSQ6"/>
<protein>
    <submittedName>
        <fullName evidence="1">Uncharacterized protein</fullName>
    </submittedName>
</protein>
<keyword evidence="2" id="KW-1185">Reference proteome</keyword>
<comment type="caution">
    <text evidence="1">The sequence shown here is derived from an EMBL/GenBank/DDBJ whole genome shotgun (WGS) entry which is preliminary data.</text>
</comment>
<dbReference type="EMBL" id="LGUS01000226">
    <property type="protein sequence ID" value="KOG28915.1"/>
    <property type="molecule type" value="Genomic_DNA"/>
</dbReference>
<sequence>MSGLSSPPLLPDDRLAADTAGLAPRQAGRFSADSVQGLLADSCRAPVETASTTTGGERRRTCREAGRLIVLEPHIAQEEINARKTEVPATVPST</sequence>
<dbReference type="STRING" id="67356.AQJ84_27045"/>
<proteinExistence type="predicted"/>
<gene>
    <name evidence="1" type="ORF">ADK37_38280</name>
</gene>
<dbReference type="Proteomes" id="UP000037251">
    <property type="component" value="Unassembled WGS sequence"/>
</dbReference>
<accession>A0A0L8KSQ6</accession>
<organism evidence="1 2">
    <name type="scientific">Streptomyces resistomycificus</name>
    <dbReference type="NCBI Taxonomy" id="67356"/>
    <lineage>
        <taxon>Bacteria</taxon>
        <taxon>Bacillati</taxon>
        <taxon>Actinomycetota</taxon>
        <taxon>Actinomycetes</taxon>
        <taxon>Kitasatosporales</taxon>
        <taxon>Streptomycetaceae</taxon>
        <taxon>Streptomyces</taxon>
        <taxon>Streptomyces aurantiacus group</taxon>
    </lineage>
</organism>
<dbReference type="RefSeq" id="WP_030040428.1">
    <property type="nucleotide sequence ID" value="NZ_KL575599.1"/>
</dbReference>
<evidence type="ECO:0000313" key="1">
    <source>
        <dbReference type="EMBL" id="KOG28915.1"/>
    </source>
</evidence>